<evidence type="ECO:0000313" key="3">
    <source>
        <dbReference type="Proteomes" id="UP000255367"/>
    </source>
</evidence>
<name>A0A380NKH6_9FIRM</name>
<dbReference type="RefSeq" id="WP_115310068.1">
    <property type="nucleotide sequence ID" value="NZ_UHIO01000001.1"/>
</dbReference>
<evidence type="ECO:0000256" key="1">
    <source>
        <dbReference type="SAM" id="Phobius"/>
    </source>
</evidence>
<keyword evidence="1" id="KW-0472">Membrane</keyword>
<accession>A0A380NKH6</accession>
<dbReference type="EMBL" id="UHIO01000001">
    <property type="protein sequence ID" value="SUP42442.1"/>
    <property type="molecule type" value="Genomic_DNA"/>
</dbReference>
<feature type="transmembrane region" description="Helical" evidence="1">
    <location>
        <begin position="45"/>
        <end position="63"/>
    </location>
</feature>
<protein>
    <submittedName>
        <fullName evidence="2">Uncharacterized protein</fullName>
    </submittedName>
</protein>
<organism evidence="2 3">
    <name type="scientific">Veillonella criceti</name>
    <dbReference type="NCBI Taxonomy" id="103891"/>
    <lineage>
        <taxon>Bacteria</taxon>
        <taxon>Bacillati</taxon>
        <taxon>Bacillota</taxon>
        <taxon>Negativicutes</taxon>
        <taxon>Veillonellales</taxon>
        <taxon>Veillonellaceae</taxon>
        <taxon>Veillonella</taxon>
    </lineage>
</organism>
<reference evidence="2 3" key="1">
    <citation type="submission" date="2018-06" db="EMBL/GenBank/DDBJ databases">
        <authorList>
            <consortium name="Pathogen Informatics"/>
            <person name="Doyle S."/>
        </authorList>
    </citation>
    <scope>NUCLEOTIDE SEQUENCE [LARGE SCALE GENOMIC DNA]</scope>
    <source>
        <strain evidence="2 3">NCTC12020</strain>
    </source>
</reference>
<dbReference type="AlphaFoldDB" id="A0A380NKH6"/>
<keyword evidence="1" id="KW-0812">Transmembrane</keyword>
<evidence type="ECO:0000313" key="2">
    <source>
        <dbReference type="EMBL" id="SUP42442.1"/>
    </source>
</evidence>
<feature type="transmembrane region" description="Helical" evidence="1">
    <location>
        <begin position="20"/>
        <end position="38"/>
    </location>
</feature>
<proteinExistence type="predicted"/>
<keyword evidence="1" id="KW-1133">Transmembrane helix</keyword>
<dbReference type="Proteomes" id="UP000255367">
    <property type="component" value="Unassembled WGS sequence"/>
</dbReference>
<keyword evidence="3" id="KW-1185">Reference proteome</keyword>
<gene>
    <name evidence="2" type="ORF">NCTC12020_00858</name>
</gene>
<sequence>MPPNKKEPRIARPLTVVDVWRIVGQLEVIAFMFGLVFIETEGKRLLFLALVHTYLQLTIFYQIRKKENYLE</sequence>